<feature type="transmembrane region" description="Helical" evidence="2">
    <location>
        <begin position="221"/>
        <end position="247"/>
    </location>
</feature>
<feature type="transmembrane region" description="Helical" evidence="2">
    <location>
        <begin position="93"/>
        <end position="110"/>
    </location>
</feature>
<keyword evidence="2" id="KW-0812">Transmembrane</keyword>
<evidence type="ECO:0000313" key="5">
    <source>
        <dbReference type="Proteomes" id="UP001383192"/>
    </source>
</evidence>
<keyword evidence="2" id="KW-0472">Membrane</keyword>
<feature type="region of interest" description="Disordered" evidence="1">
    <location>
        <begin position="32"/>
        <end position="60"/>
    </location>
</feature>
<evidence type="ECO:0000259" key="3">
    <source>
        <dbReference type="Pfam" id="PF20153"/>
    </source>
</evidence>
<reference evidence="4 5" key="1">
    <citation type="submission" date="2024-01" db="EMBL/GenBank/DDBJ databases">
        <title>A draft genome for a cacao thread blight-causing isolate of Paramarasmius palmivorus.</title>
        <authorList>
            <person name="Baruah I.K."/>
            <person name="Bukari Y."/>
            <person name="Amoako-Attah I."/>
            <person name="Meinhardt L.W."/>
            <person name="Bailey B.A."/>
            <person name="Cohen S.P."/>
        </authorList>
    </citation>
    <scope>NUCLEOTIDE SEQUENCE [LARGE SCALE GENOMIC DNA]</scope>
    <source>
        <strain evidence="4 5">GH-12</strain>
    </source>
</reference>
<evidence type="ECO:0000313" key="4">
    <source>
        <dbReference type="EMBL" id="KAK7020114.1"/>
    </source>
</evidence>
<organism evidence="4 5">
    <name type="scientific">Paramarasmius palmivorus</name>
    <dbReference type="NCBI Taxonomy" id="297713"/>
    <lineage>
        <taxon>Eukaryota</taxon>
        <taxon>Fungi</taxon>
        <taxon>Dikarya</taxon>
        <taxon>Basidiomycota</taxon>
        <taxon>Agaricomycotina</taxon>
        <taxon>Agaricomycetes</taxon>
        <taxon>Agaricomycetidae</taxon>
        <taxon>Agaricales</taxon>
        <taxon>Marasmiineae</taxon>
        <taxon>Marasmiaceae</taxon>
        <taxon>Paramarasmius</taxon>
    </lineage>
</organism>
<proteinExistence type="predicted"/>
<dbReference type="Pfam" id="PF20153">
    <property type="entry name" value="DUF6535"/>
    <property type="match status" value="1"/>
</dbReference>
<dbReference type="InterPro" id="IPR045338">
    <property type="entry name" value="DUF6535"/>
</dbReference>
<protein>
    <recommendedName>
        <fullName evidence="3">DUF6535 domain-containing protein</fullName>
    </recommendedName>
</protein>
<dbReference type="EMBL" id="JAYKXP010000195">
    <property type="protein sequence ID" value="KAK7020114.1"/>
    <property type="molecule type" value="Genomic_DNA"/>
</dbReference>
<feature type="transmembrane region" description="Helical" evidence="2">
    <location>
        <begin position="291"/>
        <end position="311"/>
    </location>
</feature>
<feature type="transmembrane region" description="Helical" evidence="2">
    <location>
        <begin position="253"/>
        <end position="279"/>
    </location>
</feature>
<comment type="caution">
    <text evidence="4">The sequence shown here is derived from an EMBL/GenBank/DDBJ whole genome shotgun (WGS) entry which is preliminary data.</text>
</comment>
<evidence type="ECO:0000256" key="1">
    <source>
        <dbReference type="SAM" id="MobiDB-lite"/>
    </source>
</evidence>
<sequence>MSHPLSSPIVGSGPTIGPSHARYGSIFGIERQSSGSLPASSYRPHTRDYEQEYPEDPYGDEMGKDARVWMAYSDERDLSDTEMLGGWKDTLDILLVFTGLFSAVVTTFVVETTQVLSPDYAQISASLLQESVALQRAIAMGQSVESVQKSAVNVDSQTHSSIDVWVNALWLVSLCFSLSTALIAVLVKQWIHSYMSFVSGSPRDRALIRQYRYMGIQRWKVSFIVGILPILLHLALFIFLAGLVVFLSPLNFAISWVLFAVSLLWFWFYIAANILPLIYPDCPYRSDLTSFIQSSIHFIIKLGGAIGHVFASALRSLGEYVHIIPVHEHESLRRGLRAVLNGLNTLNQLQTEKYPATQSDKPEELELVYVRRQESSLIAESILWLYDTSVTNTPINSIVLQAVAGLPPDFKDVHRLRDSDICDSIIQMLRASFSKKLQIYSGRQSMAERLARAYIQLEVPKPGPSAIRSYSGAFLEIGRELGQPEFFVISALIQDRLEDPSPLSELLRLFSDKPGELRLSAATWKEVLRVIHDGRRFELDTQLSIIQFLLWSAPPGYTKQISPADKTQRKEIGDLAYSDPRPTSLRALWEESNTFKKGIAEAVHIILTHNLPEIEGQQRSDLFMSLYHLRWALSIYQTSIRQRQTEAKKNSAASPLPLKSEDLAALEVIEPHLHAVMDQISSRMLEWAPDSTVEHRLWEINASLMFPFPFQHQGTSPRRIFHKHLNVMLRLLKLRLSTLYFLQSSRSQSLRNDYPEMVVQSLKTLTASGNSESDRTHFIKVSEFISELLGLRDNSIYPAIHAVFLQCDGFQYVRKYLEAFRIHTAHPRSRAILTTLAQLIYSYLEGVYPSYGSFPGPEVDHTRYLAREDHELDHRTWCHDILEFILSQYRDDQVILQEIPKVCLQDEFPRLAALLYRSPPTNIFIPPAPTPDPLPRLD</sequence>
<gene>
    <name evidence="4" type="ORF">VNI00_017874</name>
</gene>
<accession>A0AAW0B3W9</accession>
<dbReference type="Proteomes" id="UP001383192">
    <property type="component" value="Unassembled WGS sequence"/>
</dbReference>
<keyword evidence="2" id="KW-1133">Transmembrane helix</keyword>
<feature type="transmembrane region" description="Helical" evidence="2">
    <location>
        <begin position="168"/>
        <end position="187"/>
    </location>
</feature>
<evidence type="ECO:0000256" key="2">
    <source>
        <dbReference type="SAM" id="Phobius"/>
    </source>
</evidence>
<name>A0AAW0B3W9_9AGAR</name>
<feature type="domain" description="DUF6535" evidence="3">
    <location>
        <begin position="69"/>
        <end position="248"/>
    </location>
</feature>
<dbReference type="AlphaFoldDB" id="A0AAW0B3W9"/>
<keyword evidence="5" id="KW-1185">Reference proteome</keyword>